<dbReference type="InterPro" id="IPR011009">
    <property type="entry name" value="Kinase-like_dom_sf"/>
</dbReference>
<evidence type="ECO:0000256" key="5">
    <source>
        <dbReference type="SAM" id="MobiDB-lite"/>
    </source>
</evidence>
<evidence type="ECO:0000256" key="3">
    <source>
        <dbReference type="ARBA" id="ARBA00022741"/>
    </source>
</evidence>
<dbReference type="GO" id="GO:0005524">
    <property type="term" value="F:ATP binding"/>
    <property type="evidence" value="ECO:0007669"/>
    <property type="project" value="UniProtKB-KW"/>
</dbReference>
<dbReference type="InterPro" id="IPR004147">
    <property type="entry name" value="ABC1_dom"/>
</dbReference>
<dbReference type="OrthoDB" id="201153at2759"/>
<feature type="compositionally biased region" description="Basic and acidic residues" evidence="5">
    <location>
        <begin position="130"/>
        <end position="153"/>
    </location>
</feature>
<gene>
    <name evidence="7" type="ORF">NliqN6_0103</name>
</gene>
<keyword evidence="3" id="KW-0547">Nucleotide-binding</keyword>
<evidence type="ECO:0000256" key="1">
    <source>
        <dbReference type="ARBA" id="ARBA00009670"/>
    </source>
</evidence>
<feature type="compositionally biased region" description="Basic and acidic residues" evidence="5">
    <location>
        <begin position="105"/>
        <end position="123"/>
    </location>
</feature>
<dbReference type="PANTHER" id="PTHR43851">
    <property type="match status" value="1"/>
</dbReference>
<dbReference type="SUPFAM" id="SSF56112">
    <property type="entry name" value="Protein kinase-like (PK-like)"/>
    <property type="match status" value="1"/>
</dbReference>
<protein>
    <recommendedName>
        <fullName evidence="6">ABC1 atypical kinase-like domain-containing protein</fullName>
    </recommendedName>
</protein>
<keyword evidence="4" id="KW-0067">ATP-binding</keyword>
<keyword evidence="2" id="KW-0808">Transferase</keyword>
<reference evidence="7" key="1">
    <citation type="submission" date="2020-07" db="EMBL/GenBank/DDBJ databases">
        <title>Draft Genome Sequence of a Deep-Sea Yeast, Naganishia (Cryptococcus) liquefaciens strain N6.</title>
        <authorList>
            <person name="Han Y.W."/>
            <person name="Kajitani R."/>
            <person name="Morimoto H."/>
            <person name="Parhat M."/>
            <person name="Tsubouchi H."/>
            <person name="Bakenova O."/>
            <person name="Ogata M."/>
            <person name="Argunhan B."/>
            <person name="Aoki R."/>
            <person name="Kajiwara S."/>
            <person name="Itoh T."/>
            <person name="Iwasaki H."/>
        </authorList>
    </citation>
    <scope>NUCLEOTIDE SEQUENCE</scope>
    <source>
        <strain evidence="7">N6</strain>
    </source>
</reference>
<evidence type="ECO:0000256" key="2">
    <source>
        <dbReference type="ARBA" id="ARBA00022679"/>
    </source>
</evidence>
<evidence type="ECO:0000259" key="6">
    <source>
        <dbReference type="Pfam" id="PF03109"/>
    </source>
</evidence>
<feature type="region of interest" description="Disordered" evidence="5">
    <location>
        <begin position="86"/>
        <end position="166"/>
    </location>
</feature>
<name>A0A8H3TMA0_9TREE</name>
<feature type="compositionally biased region" description="Polar residues" evidence="5">
    <location>
        <begin position="156"/>
        <end position="166"/>
    </location>
</feature>
<dbReference type="InterPro" id="IPR034646">
    <property type="entry name" value="ADCK3_dom"/>
</dbReference>
<proteinExistence type="inferred from homology"/>
<dbReference type="PANTHER" id="PTHR43851:SF3">
    <property type="entry name" value="COENZYME Q8"/>
    <property type="match status" value="1"/>
</dbReference>
<comment type="caution">
    <text evidence="7">The sequence shown here is derived from an EMBL/GenBank/DDBJ whole genome shotgun (WGS) entry which is preliminary data.</text>
</comment>
<dbReference type="InterPro" id="IPR051409">
    <property type="entry name" value="Atypical_kinase_ADCK"/>
</dbReference>
<dbReference type="Proteomes" id="UP000620104">
    <property type="component" value="Unassembled WGS sequence"/>
</dbReference>
<keyword evidence="8" id="KW-1185">Reference proteome</keyword>
<accession>A0A8H3TMA0</accession>
<feature type="region of interest" description="Disordered" evidence="5">
    <location>
        <begin position="193"/>
        <end position="213"/>
    </location>
</feature>
<feature type="domain" description="ABC1 atypical kinase-like" evidence="6">
    <location>
        <begin position="322"/>
        <end position="562"/>
    </location>
</feature>
<dbReference type="EMBL" id="BLZA01000002">
    <property type="protein sequence ID" value="GHJ83701.1"/>
    <property type="molecule type" value="Genomic_DNA"/>
</dbReference>
<dbReference type="GO" id="GO:0016740">
    <property type="term" value="F:transferase activity"/>
    <property type="evidence" value="ECO:0007669"/>
    <property type="project" value="UniProtKB-KW"/>
</dbReference>
<evidence type="ECO:0000313" key="8">
    <source>
        <dbReference type="Proteomes" id="UP000620104"/>
    </source>
</evidence>
<comment type="similarity">
    <text evidence="1">Belongs to the protein kinase superfamily. ADCK protein kinase family.</text>
</comment>
<dbReference type="CDD" id="cd13970">
    <property type="entry name" value="ABC1_ADCK3"/>
    <property type="match status" value="1"/>
</dbReference>
<feature type="compositionally biased region" description="Polar residues" evidence="5">
    <location>
        <begin position="199"/>
        <end position="213"/>
    </location>
</feature>
<dbReference type="GO" id="GO:0006744">
    <property type="term" value="P:ubiquinone biosynthetic process"/>
    <property type="evidence" value="ECO:0007669"/>
    <property type="project" value="TreeGrafter"/>
</dbReference>
<dbReference type="Pfam" id="PF03109">
    <property type="entry name" value="ABC1"/>
    <property type="match status" value="1"/>
</dbReference>
<dbReference type="Gene3D" id="1.10.510.10">
    <property type="entry name" value="Transferase(Phosphotransferase) domain 1"/>
    <property type="match status" value="1"/>
</dbReference>
<evidence type="ECO:0000256" key="4">
    <source>
        <dbReference type="ARBA" id="ARBA00022840"/>
    </source>
</evidence>
<sequence>MLRALLRVGQRAVRIQLEHARAPGTHLSERVAAPRGGIPGFWVERQTVRDQGTVRSPVSVQDSHLEANLTVDGGDDSGLEIAPLPESALESAKPTAASECIPQGRSEDVKPREKTVSEARVESEAVTQPEVEKPQTEDIRKEPVEAEGAKVDAETALSTSEPVNTRGIQGEAVTTEPDLTAARQDLHTEAVETEPIKTDGQNAHNDATPTQIPQPSVKWDEVEQRPPQVVLRPSKVPSSRIGRLFHYGSLVAGMSMGAAGEVLRRSTGQASQGSVFMSEANVRRLVDKLSKMRGAALKLGQFMSIQDTNVLPEQIERVLQQVQANADYMPEWQLEQVLRAELGDDWESAFADYPRVPMASASIGQVHSATLTDGTPVAVKVQFPGVEASIASDLNNLSLLLRGSAVLPRGLFLNNTVKVFRGELADECNYEKEAENGRRMRDNLRDEPFYEVPRVIDELSTRRVLTTELMSGRPLSEIKGFSQELRDKIGTAALRLCLLELFRYRLMQTDPNWANFLWDEKRHKLQLIDFGATREYSVEFMDKWYRLLKSVIDNDRGAMQEYSLKVGYLTGEENEAMLEAHLRSMELLAIPFTEKTYDFGRQSVTDEVKKLIPTMLKYRLTPPPNETYSLNRKLSGSFLLCAKLGSRVNCRELWEDVVGDYKVTSDI</sequence>
<dbReference type="AlphaFoldDB" id="A0A8H3TMA0"/>
<evidence type="ECO:0000313" key="7">
    <source>
        <dbReference type="EMBL" id="GHJ83701.1"/>
    </source>
</evidence>
<organism evidence="7 8">
    <name type="scientific">Naganishia liquefaciens</name>
    <dbReference type="NCBI Taxonomy" id="104408"/>
    <lineage>
        <taxon>Eukaryota</taxon>
        <taxon>Fungi</taxon>
        <taxon>Dikarya</taxon>
        <taxon>Basidiomycota</taxon>
        <taxon>Agaricomycotina</taxon>
        <taxon>Tremellomycetes</taxon>
        <taxon>Filobasidiales</taxon>
        <taxon>Filobasidiaceae</taxon>
        <taxon>Naganishia</taxon>
    </lineage>
</organism>